<dbReference type="Pfam" id="PF02687">
    <property type="entry name" value="FtsX"/>
    <property type="match status" value="2"/>
</dbReference>
<evidence type="ECO:0000313" key="10">
    <source>
        <dbReference type="EMBL" id="SNV65295.1"/>
    </source>
</evidence>
<keyword evidence="5 7" id="KW-0472">Membrane</keyword>
<feature type="domain" description="ABC3 transporter permease C-terminal" evidence="8">
    <location>
        <begin position="425"/>
        <end position="537"/>
    </location>
</feature>
<dbReference type="InterPro" id="IPR003838">
    <property type="entry name" value="ABC3_permease_C"/>
</dbReference>
<proteinExistence type="inferred from homology"/>
<evidence type="ECO:0000256" key="6">
    <source>
        <dbReference type="ARBA" id="ARBA00038076"/>
    </source>
</evidence>
<dbReference type="Pfam" id="PF12704">
    <property type="entry name" value="MacB_PCD"/>
    <property type="match status" value="1"/>
</dbReference>
<gene>
    <name evidence="10" type="ORF">SAMEA4412673_04009</name>
</gene>
<feature type="transmembrane region" description="Helical" evidence="7">
    <location>
        <begin position="507"/>
        <end position="527"/>
    </location>
</feature>
<protein>
    <submittedName>
        <fullName evidence="10">Macrolide transporter ATP-binding /permease protein</fullName>
    </submittedName>
</protein>
<feature type="transmembrane region" description="Helical" evidence="7">
    <location>
        <begin position="424"/>
        <end position="446"/>
    </location>
</feature>
<dbReference type="AlphaFoldDB" id="A0AAJ4XFK9"/>
<organism evidence="10 11">
    <name type="scientific">Sphingobacterium mizutaii</name>
    <dbReference type="NCBI Taxonomy" id="1010"/>
    <lineage>
        <taxon>Bacteria</taxon>
        <taxon>Pseudomonadati</taxon>
        <taxon>Bacteroidota</taxon>
        <taxon>Sphingobacteriia</taxon>
        <taxon>Sphingobacteriales</taxon>
        <taxon>Sphingobacteriaceae</taxon>
        <taxon>Sphingobacterium</taxon>
    </lineage>
</organism>
<dbReference type="PANTHER" id="PTHR30572">
    <property type="entry name" value="MEMBRANE COMPONENT OF TRANSPORTER-RELATED"/>
    <property type="match status" value="1"/>
</dbReference>
<comment type="subcellular location">
    <subcellularLocation>
        <location evidence="1">Cell membrane</location>
        <topology evidence="1">Multi-pass membrane protein</topology>
    </subcellularLocation>
</comment>
<dbReference type="RefSeq" id="WP_093099818.1">
    <property type="nucleotide sequence ID" value="NZ_FNGK01000005.1"/>
</dbReference>
<keyword evidence="2" id="KW-1003">Cell membrane</keyword>
<comment type="similarity">
    <text evidence="6">Belongs to the ABC-4 integral membrane protein family.</text>
</comment>
<dbReference type="GO" id="GO:0005524">
    <property type="term" value="F:ATP binding"/>
    <property type="evidence" value="ECO:0007669"/>
    <property type="project" value="UniProtKB-KW"/>
</dbReference>
<keyword evidence="10" id="KW-0547">Nucleotide-binding</keyword>
<dbReference type="InterPro" id="IPR050250">
    <property type="entry name" value="Macrolide_Exporter_MacB"/>
</dbReference>
<accession>A0AAJ4XFK9</accession>
<evidence type="ECO:0000259" key="8">
    <source>
        <dbReference type="Pfam" id="PF02687"/>
    </source>
</evidence>
<evidence type="ECO:0000256" key="1">
    <source>
        <dbReference type="ARBA" id="ARBA00004651"/>
    </source>
</evidence>
<feature type="transmembrane region" description="Helical" evidence="7">
    <location>
        <begin position="473"/>
        <end position="491"/>
    </location>
</feature>
<evidence type="ECO:0000256" key="4">
    <source>
        <dbReference type="ARBA" id="ARBA00022989"/>
    </source>
</evidence>
<feature type="domain" description="ABC3 transporter permease C-terminal" evidence="8">
    <location>
        <begin position="30"/>
        <end position="145"/>
    </location>
</feature>
<feature type="transmembrane region" description="Helical" evidence="7">
    <location>
        <begin position="71"/>
        <end position="92"/>
    </location>
</feature>
<feature type="transmembrane region" description="Helical" evidence="7">
    <location>
        <begin position="168"/>
        <end position="187"/>
    </location>
</feature>
<evidence type="ECO:0000256" key="3">
    <source>
        <dbReference type="ARBA" id="ARBA00022692"/>
    </source>
</evidence>
<dbReference type="EMBL" id="LT906468">
    <property type="protein sequence ID" value="SNV65295.1"/>
    <property type="molecule type" value="Genomic_DNA"/>
</dbReference>
<evidence type="ECO:0000259" key="9">
    <source>
        <dbReference type="Pfam" id="PF12704"/>
    </source>
</evidence>
<dbReference type="Proteomes" id="UP000215355">
    <property type="component" value="Chromosome 1"/>
</dbReference>
<evidence type="ECO:0000256" key="5">
    <source>
        <dbReference type="ARBA" id="ARBA00023136"/>
    </source>
</evidence>
<dbReference type="GO" id="GO:0005886">
    <property type="term" value="C:plasma membrane"/>
    <property type="evidence" value="ECO:0007669"/>
    <property type="project" value="UniProtKB-SubCell"/>
</dbReference>
<evidence type="ECO:0000256" key="7">
    <source>
        <dbReference type="SAM" id="Phobius"/>
    </source>
</evidence>
<keyword evidence="4 7" id="KW-1133">Transmembrane helix</keyword>
<dbReference type="GO" id="GO:0022857">
    <property type="term" value="F:transmembrane transporter activity"/>
    <property type="evidence" value="ECO:0007669"/>
    <property type="project" value="TreeGrafter"/>
</dbReference>
<feature type="domain" description="MacB-like periplasmic core" evidence="9">
    <location>
        <begin position="175"/>
        <end position="374"/>
    </location>
</feature>
<keyword evidence="10" id="KW-0067">ATP-binding</keyword>
<feature type="transmembrane region" description="Helical" evidence="7">
    <location>
        <begin position="112"/>
        <end position="136"/>
    </location>
</feature>
<dbReference type="PANTHER" id="PTHR30572:SF4">
    <property type="entry name" value="ABC TRANSPORTER PERMEASE YTRF"/>
    <property type="match status" value="1"/>
</dbReference>
<reference evidence="10 11" key="1">
    <citation type="submission" date="2017-06" db="EMBL/GenBank/DDBJ databases">
        <authorList>
            <consortium name="Pathogen Informatics"/>
        </authorList>
    </citation>
    <scope>NUCLEOTIDE SEQUENCE [LARGE SCALE GENOMIC DNA]</scope>
    <source>
        <strain evidence="10 11">NCTC12149</strain>
    </source>
</reference>
<keyword evidence="3 7" id="KW-0812">Transmembrane</keyword>
<evidence type="ECO:0000313" key="11">
    <source>
        <dbReference type="Proteomes" id="UP000215355"/>
    </source>
</evidence>
<feature type="transmembrane region" description="Helical" evidence="7">
    <location>
        <begin position="24"/>
        <end position="46"/>
    </location>
</feature>
<dbReference type="KEGG" id="smiz:4412673_04009"/>
<dbReference type="InterPro" id="IPR025857">
    <property type="entry name" value="MacB_PCD"/>
</dbReference>
<evidence type="ECO:0000256" key="2">
    <source>
        <dbReference type="ARBA" id="ARBA00022475"/>
    </source>
</evidence>
<name>A0AAJ4XFK9_9SPHI</name>
<sequence>MPLKESHFSTYIDEANIQKTSKNVLYGLTAVSIFLLVLACINYINLTTAQIPQRSKEIGIRKTLGSSKNSIILQMMMETSTIITIALLASYFVSKLGLGLLGDLISQGAKEFNSPIIFGGFILMVLLFTLITAGLYPSWLITKVNAIDIFRSKGSLNSEKGGFNLRKALIVFQFIIAQVFIVAAIIIGQQLQYTIKKDLGFNKDAVVIVAIPYRLFSMENFDSKKQTLATELRKLSGVKEMTLGNPPLSNRVSSSAMPLKSSENSETIIPQVFRKSVDSEYVKFYDLKLLAGKNLSASDTTNSYIINESAMHAFGFKKPEDAIGQIIGQKGQDFPIVGVIQDFHARDFYQKIEPLALMSEKWNKSTFNIRLTNSDSKNVRQTIESIKSKWSEFFPVEKFDYKFYDETILDLYKKEEQLQKITNISTAIAILLSCLGLFGLATITAFQRTKEIGIRKVLGASISGIVGPLSKDFVKMVLIAILIASPVVWWACNKWLEDFIYRIEISWFLFLFGGLIAIAAAIITVSYQAIKAARVNPVDSLRDE</sequence>